<reference evidence="2" key="1">
    <citation type="submission" date="2022-09" db="EMBL/GenBank/DDBJ databases">
        <title>Fusarium specimens isolated from Avocado Roots.</title>
        <authorList>
            <person name="Stajich J."/>
            <person name="Roper C."/>
            <person name="Heimlech-Rivalta G."/>
        </authorList>
    </citation>
    <scope>NUCLEOTIDE SEQUENCE</scope>
    <source>
        <strain evidence="2">CF00136</strain>
    </source>
</reference>
<dbReference type="InterPro" id="IPR045518">
    <property type="entry name" value="2EXR"/>
</dbReference>
<comment type="caution">
    <text evidence="2">The sequence shown here is derived from an EMBL/GenBank/DDBJ whole genome shotgun (WGS) entry which is preliminary data.</text>
</comment>
<dbReference type="AlphaFoldDB" id="A0A9W8RYX6"/>
<name>A0A9W8RYX6_9HYPO</name>
<dbReference type="Proteomes" id="UP001152049">
    <property type="component" value="Unassembled WGS sequence"/>
</dbReference>
<accession>A0A9W8RYX6</accession>
<organism evidence="2 3">
    <name type="scientific">Fusarium torreyae</name>
    <dbReference type="NCBI Taxonomy" id="1237075"/>
    <lineage>
        <taxon>Eukaryota</taxon>
        <taxon>Fungi</taxon>
        <taxon>Dikarya</taxon>
        <taxon>Ascomycota</taxon>
        <taxon>Pezizomycotina</taxon>
        <taxon>Sordariomycetes</taxon>
        <taxon>Hypocreomycetidae</taxon>
        <taxon>Hypocreales</taxon>
        <taxon>Nectriaceae</taxon>
        <taxon>Fusarium</taxon>
    </lineage>
</organism>
<proteinExistence type="predicted"/>
<evidence type="ECO:0000313" key="2">
    <source>
        <dbReference type="EMBL" id="KAJ4259705.1"/>
    </source>
</evidence>
<dbReference type="Pfam" id="PF20150">
    <property type="entry name" value="2EXR"/>
    <property type="match status" value="1"/>
</dbReference>
<dbReference type="EMBL" id="JAOQAZ010000014">
    <property type="protein sequence ID" value="KAJ4259705.1"/>
    <property type="molecule type" value="Genomic_DNA"/>
</dbReference>
<dbReference type="OrthoDB" id="3596450at2759"/>
<protein>
    <recommendedName>
        <fullName evidence="1">2EXR domain-containing protein</fullName>
    </recommendedName>
</protein>
<sequence length="336" mass="39304">MSTFKHFSDLPRELRDQIWSLAIREDRPGVHIFRGYDRRKDKVMKTHAMVSCDSYSRTLAEPSWHQCFPNIDEDCSDKNVSTYLQDGGMWTACKESRLVMESYYRQSEWQDIHMDASKPYARRKDIQETFKMPSTGYFAGGPLHCFTVFPHRDLFVLQTDDLESVDWASVGDEPLFFWTLPDFEGIKHIAIEYNPEWGIQMSKDISCFCYMDIVEIIIEAAFEVETSICKIWFIDHSLRRRADAPTFEEKSGNWIETNAFYASDRRLLELDIGYGTSPNYHWQYLRPVGDISDEDCASSHYFVQSLAEEIRDNMYDHCNGVVRRACEIGLLGWDDL</sequence>
<gene>
    <name evidence="2" type="ORF">NW762_007636</name>
</gene>
<feature type="domain" description="2EXR" evidence="1">
    <location>
        <begin position="4"/>
        <end position="106"/>
    </location>
</feature>
<keyword evidence="3" id="KW-1185">Reference proteome</keyword>
<evidence type="ECO:0000313" key="3">
    <source>
        <dbReference type="Proteomes" id="UP001152049"/>
    </source>
</evidence>
<evidence type="ECO:0000259" key="1">
    <source>
        <dbReference type="Pfam" id="PF20150"/>
    </source>
</evidence>